<dbReference type="SUPFAM" id="SSF53756">
    <property type="entry name" value="UDP-Glycosyltransferase/glycogen phosphorylase"/>
    <property type="match status" value="2"/>
</dbReference>
<dbReference type="Pfam" id="PF26168">
    <property type="entry name" value="Glyco_transf_N"/>
    <property type="match status" value="1"/>
</dbReference>
<comment type="caution">
    <text evidence="4">The sequence shown here is derived from an EMBL/GenBank/DDBJ whole genome shotgun (WGS) entry which is preliminary data.</text>
</comment>
<proteinExistence type="inferred from homology"/>
<dbReference type="AlphaFoldDB" id="A0AAV6WY57"/>
<evidence type="ECO:0000313" key="5">
    <source>
        <dbReference type="Proteomes" id="UP000826271"/>
    </source>
</evidence>
<dbReference type="GO" id="GO:0080044">
    <property type="term" value="F:quercetin 7-O-glucosyltransferase activity"/>
    <property type="evidence" value="ECO:0007669"/>
    <property type="project" value="TreeGrafter"/>
</dbReference>
<feature type="domain" description="Glycosyltransferase N-terminal" evidence="3">
    <location>
        <begin position="11"/>
        <end position="136"/>
    </location>
</feature>
<evidence type="ECO:0000256" key="1">
    <source>
        <dbReference type="ARBA" id="ARBA00009995"/>
    </source>
</evidence>
<sequence>MTMVKGKKPHVLAVPLPFQGHVKPLMKLCRQIAKRGIKVTFVNIQSIHEKILAAAAKVSHKEEEDNIVLASIPDGRSPEDDINDTFKLLETLRNTMPSSLTDLIERINSSSHDDEKISCVIADITIGWVLETAQKMGAEPVVFSPASAAALAIILHIPKLLEEGYLDSNDQYHNQSYICDKWEIGLRINPDENGIRTKEEIKTKVQILFADNKWKKNVLKMKEMAAKSISEGSRGRSRTPATAMAPSGGQPDR</sequence>
<protein>
    <recommendedName>
        <fullName evidence="3">Glycosyltransferase N-terminal domain-containing protein</fullName>
    </recommendedName>
</protein>
<keyword evidence="5" id="KW-1185">Reference proteome</keyword>
<evidence type="ECO:0000259" key="3">
    <source>
        <dbReference type="Pfam" id="PF26168"/>
    </source>
</evidence>
<gene>
    <name evidence="4" type="ORF">BUALT_Bualt10G0060000</name>
</gene>
<dbReference type="Gene3D" id="3.40.50.2000">
    <property type="entry name" value="Glycogen Phosphorylase B"/>
    <property type="match status" value="2"/>
</dbReference>
<comment type="similarity">
    <text evidence="1">Belongs to the UDP-glycosyltransferase family.</text>
</comment>
<name>A0AAV6WY57_9LAMI</name>
<evidence type="ECO:0000256" key="2">
    <source>
        <dbReference type="SAM" id="MobiDB-lite"/>
    </source>
</evidence>
<dbReference type="InterPro" id="IPR058980">
    <property type="entry name" value="Glyco_transf_N"/>
</dbReference>
<dbReference type="Proteomes" id="UP000826271">
    <property type="component" value="Unassembled WGS sequence"/>
</dbReference>
<dbReference type="PANTHER" id="PTHR11926:SF1412">
    <property type="entry name" value="UDP-GLYCOSYLTRANSFERASE 83A1-LIKE"/>
    <property type="match status" value="1"/>
</dbReference>
<reference evidence="4" key="1">
    <citation type="submission" date="2019-10" db="EMBL/GenBank/DDBJ databases">
        <authorList>
            <person name="Zhang R."/>
            <person name="Pan Y."/>
            <person name="Wang J."/>
            <person name="Ma R."/>
            <person name="Yu S."/>
        </authorList>
    </citation>
    <scope>NUCLEOTIDE SEQUENCE</scope>
    <source>
        <strain evidence="4">LA-IB0</strain>
        <tissue evidence="4">Leaf</tissue>
    </source>
</reference>
<dbReference type="EMBL" id="WHWC01000010">
    <property type="protein sequence ID" value="KAG8375054.1"/>
    <property type="molecule type" value="Genomic_DNA"/>
</dbReference>
<accession>A0AAV6WY57</accession>
<evidence type="ECO:0000313" key="4">
    <source>
        <dbReference type="EMBL" id="KAG8375054.1"/>
    </source>
</evidence>
<dbReference type="PANTHER" id="PTHR11926">
    <property type="entry name" value="GLUCOSYL/GLUCURONOSYL TRANSFERASES"/>
    <property type="match status" value="1"/>
</dbReference>
<dbReference type="GO" id="GO:0080043">
    <property type="term" value="F:quercetin 3-O-glucosyltransferase activity"/>
    <property type="evidence" value="ECO:0007669"/>
    <property type="project" value="TreeGrafter"/>
</dbReference>
<organism evidence="4 5">
    <name type="scientific">Buddleja alternifolia</name>
    <dbReference type="NCBI Taxonomy" id="168488"/>
    <lineage>
        <taxon>Eukaryota</taxon>
        <taxon>Viridiplantae</taxon>
        <taxon>Streptophyta</taxon>
        <taxon>Embryophyta</taxon>
        <taxon>Tracheophyta</taxon>
        <taxon>Spermatophyta</taxon>
        <taxon>Magnoliopsida</taxon>
        <taxon>eudicotyledons</taxon>
        <taxon>Gunneridae</taxon>
        <taxon>Pentapetalae</taxon>
        <taxon>asterids</taxon>
        <taxon>lamiids</taxon>
        <taxon>Lamiales</taxon>
        <taxon>Scrophulariaceae</taxon>
        <taxon>Buddlejeae</taxon>
        <taxon>Buddleja</taxon>
    </lineage>
</organism>
<feature type="region of interest" description="Disordered" evidence="2">
    <location>
        <begin position="227"/>
        <end position="253"/>
    </location>
</feature>